<evidence type="ECO:0000256" key="6">
    <source>
        <dbReference type="ARBA" id="ARBA00023136"/>
    </source>
</evidence>
<gene>
    <name evidence="9" type="ORF">GC097_21035</name>
</gene>
<evidence type="ECO:0000313" key="10">
    <source>
        <dbReference type="Proteomes" id="UP000618579"/>
    </source>
</evidence>
<keyword evidence="2" id="KW-0813">Transport</keyword>
<dbReference type="RefSeq" id="WP_171685322.1">
    <property type="nucleotide sequence ID" value="NZ_WHNZ01000045.1"/>
</dbReference>
<feature type="transmembrane region" description="Helical" evidence="8">
    <location>
        <begin position="27"/>
        <end position="47"/>
    </location>
</feature>
<dbReference type="InterPro" id="IPR037185">
    <property type="entry name" value="EmrE-like"/>
</dbReference>
<evidence type="ECO:0000256" key="1">
    <source>
        <dbReference type="ARBA" id="ARBA00004651"/>
    </source>
</evidence>
<dbReference type="InterPro" id="IPR045324">
    <property type="entry name" value="Small_multidrug_res"/>
</dbReference>
<dbReference type="InterPro" id="IPR000390">
    <property type="entry name" value="Small_drug/metabolite_transptr"/>
</dbReference>
<sequence>MAWLYLVIAGVFEVVWAISLKFSNGFTRLIPSGVTIVGMIISFYFLAVATKTLPIGTAYAAWTGIGAVGAIIIGTLFLNEPVSLLRILFMILILVGVLGLKFTSGH</sequence>
<comment type="subcellular location">
    <subcellularLocation>
        <location evidence="1 7">Cell membrane</location>
        <topology evidence="1 7">Multi-pass membrane protein</topology>
    </subcellularLocation>
</comment>
<evidence type="ECO:0000256" key="4">
    <source>
        <dbReference type="ARBA" id="ARBA00022692"/>
    </source>
</evidence>
<evidence type="ECO:0008006" key="11">
    <source>
        <dbReference type="Google" id="ProtNLM"/>
    </source>
</evidence>
<evidence type="ECO:0000256" key="3">
    <source>
        <dbReference type="ARBA" id="ARBA00022475"/>
    </source>
</evidence>
<evidence type="ECO:0000256" key="2">
    <source>
        <dbReference type="ARBA" id="ARBA00022448"/>
    </source>
</evidence>
<feature type="transmembrane region" description="Helical" evidence="8">
    <location>
        <begin position="59"/>
        <end position="78"/>
    </location>
</feature>
<keyword evidence="5 8" id="KW-1133">Transmembrane helix</keyword>
<evidence type="ECO:0000256" key="5">
    <source>
        <dbReference type="ARBA" id="ARBA00022989"/>
    </source>
</evidence>
<feature type="transmembrane region" description="Helical" evidence="8">
    <location>
        <begin position="84"/>
        <end position="103"/>
    </location>
</feature>
<keyword evidence="3" id="KW-1003">Cell membrane</keyword>
<name>A0ABX1ZV12_9BACL</name>
<accession>A0ABX1ZV12</accession>
<keyword evidence="6 8" id="KW-0472">Membrane</keyword>
<dbReference type="Pfam" id="PF00893">
    <property type="entry name" value="Multi_Drug_Res"/>
    <property type="match status" value="1"/>
</dbReference>
<dbReference type="Proteomes" id="UP000618579">
    <property type="component" value="Unassembled WGS sequence"/>
</dbReference>
<dbReference type="PANTHER" id="PTHR30561:SF0">
    <property type="entry name" value="GUANIDINIUM EXPORTER"/>
    <property type="match status" value="1"/>
</dbReference>
<evidence type="ECO:0000256" key="8">
    <source>
        <dbReference type="SAM" id="Phobius"/>
    </source>
</evidence>
<organism evidence="9 10">
    <name type="scientific">Paenibacillus planticolens</name>
    <dbReference type="NCBI Taxonomy" id="2654976"/>
    <lineage>
        <taxon>Bacteria</taxon>
        <taxon>Bacillati</taxon>
        <taxon>Bacillota</taxon>
        <taxon>Bacilli</taxon>
        <taxon>Bacillales</taxon>
        <taxon>Paenibacillaceae</taxon>
        <taxon>Paenibacillus</taxon>
    </lineage>
</organism>
<reference evidence="9 10" key="1">
    <citation type="submission" date="2019-10" db="EMBL/GenBank/DDBJ databases">
        <title>Description of Paenibacillus pedi sp. nov.</title>
        <authorList>
            <person name="Carlier A."/>
            <person name="Qi S."/>
        </authorList>
    </citation>
    <scope>NUCLEOTIDE SEQUENCE [LARGE SCALE GENOMIC DNA]</scope>
    <source>
        <strain evidence="9 10">LMG 31457</strain>
    </source>
</reference>
<dbReference type="Gene3D" id="1.10.3730.20">
    <property type="match status" value="1"/>
</dbReference>
<dbReference type="SUPFAM" id="SSF103481">
    <property type="entry name" value="Multidrug resistance efflux transporter EmrE"/>
    <property type="match status" value="1"/>
</dbReference>
<comment type="similarity">
    <text evidence="7">Belongs to the drug/metabolite transporter (DMT) superfamily. Small multidrug resistance (SMR) (TC 2.A.7.1) family.</text>
</comment>
<proteinExistence type="inferred from homology"/>
<keyword evidence="10" id="KW-1185">Reference proteome</keyword>
<protein>
    <recommendedName>
        <fullName evidence="11">Quaternary ammonium compound-resistance protein SugE</fullName>
    </recommendedName>
</protein>
<keyword evidence="4 7" id="KW-0812">Transmembrane</keyword>
<evidence type="ECO:0000313" key="9">
    <source>
        <dbReference type="EMBL" id="NOV02490.1"/>
    </source>
</evidence>
<dbReference type="PANTHER" id="PTHR30561">
    <property type="entry name" value="SMR FAMILY PROTON-DEPENDENT DRUG EFFLUX TRANSPORTER SUGE"/>
    <property type="match status" value="1"/>
</dbReference>
<evidence type="ECO:0000256" key="7">
    <source>
        <dbReference type="RuleBase" id="RU003942"/>
    </source>
</evidence>
<comment type="caution">
    <text evidence="9">The sequence shown here is derived from an EMBL/GenBank/DDBJ whole genome shotgun (WGS) entry which is preliminary data.</text>
</comment>
<dbReference type="EMBL" id="WHNZ01000045">
    <property type="protein sequence ID" value="NOV02490.1"/>
    <property type="molecule type" value="Genomic_DNA"/>
</dbReference>